<dbReference type="PANTHER" id="PTHR32071">
    <property type="entry name" value="TRANSCRIPTIONAL REGULATORY PROTEIN"/>
    <property type="match status" value="1"/>
</dbReference>
<evidence type="ECO:0000256" key="4">
    <source>
        <dbReference type="ARBA" id="ARBA00022553"/>
    </source>
</evidence>
<dbReference type="SUPFAM" id="SSF46689">
    <property type="entry name" value="Homeodomain-like"/>
    <property type="match status" value="1"/>
</dbReference>
<dbReference type="InterPro" id="IPR027417">
    <property type="entry name" value="P-loop_NTPase"/>
</dbReference>
<evidence type="ECO:0000259" key="13">
    <source>
        <dbReference type="PROSITE" id="PS50045"/>
    </source>
</evidence>
<evidence type="ECO:0000256" key="9">
    <source>
        <dbReference type="ARBA" id="ARBA00023125"/>
    </source>
</evidence>
<dbReference type="SMART" id="SM00448">
    <property type="entry name" value="REC"/>
    <property type="match status" value="1"/>
</dbReference>
<evidence type="ECO:0000256" key="10">
    <source>
        <dbReference type="ARBA" id="ARBA00023159"/>
    </source>
</evidence>
<comment type="subunit">
    <text evidence="2">Interacts with sigma-54.</text>
</comment>
<dbReference type="AlphaFoldDB" id="A0A4S3MSG1"/>
<keyword evidence="6" id="KW-0067">ATP-binding</keyword>
<dbReference type="Pfam" id="PF25601">
    <property type="entry name" value="AAA_lid_14"/>
    <property type="match status" value="1"/>
</dbReference>
<evidence type="ECO:0000256" key="1">
    <source>
        <dbReference type="ARBA" id="ARBA00002167"/>
    </source>
</evidence>
<organism evidence="15 16">
    <name type="scientific">Aliigemmobacter aestuarii</name>
    <dbReference type="NCBI Taxonomy" id="1445661"/>
    <lineage>
        <taxon>Bacteria</taxon>
        <taxon>Pseudomonadati</taxon>
        <taxon>Pseudomonadota</taxon>
        <taxon>Alphaproteobacteria</taxon>
        <taxon>Rhodobacterales</taxon>
        <taxon>Paracoccaceae</taxon>
        <taxon>Aliigemmobacter</taxon>
    </lineage>
</organism>
<dbReference type="InterPro" id="IPR025662">
    <property type="entry name" value="Sigma_54_int_dom_ATP-bd_1"/>
</dbReference>
<dbReference type="Gene3D" id="1.10.8.60">
    <property type="match status" value="1"/>
</dbReference>
<keyword evidence="10" id="KW-0010">Activator</keyword>
<feature type="domain" description="Response regulatory" evidence="14">
    <location>
        <begin position="20"/>
        <end position="134"/>
    </location>
</feature>
<dbReference type="EMBL" id="SSND01000001">
    <property type="protein sequence ID" value="THD84785.1"/>
    <property type="molecule type" value="Genomic_DNA"/>
</dbReference>
<dbReference type="CDD" id="cd00009">
    <property type="entry name" value="AAA"/>
    <property type="match status" value="1"/>
</dbReference>
<evidence type="ECO:0000256" key="3">
    <source>
        <dbReference type="ARBA" id="ARBA00015308"/>
    </source>
</evidence>
<dbReference type="GO" id="GO:0043565">
    <property type="term" value="F:sequence-specific DNA binding"/>
    <property type="evidence" value="ECO:0007669"/>
    <property type="project" value="InterPro"/>
</dbReference>
<keyword evidence="8" id="KW-0805">Transcription regulation</keyword>
<dbReference type="SMART" id="SM00382">
    <property type="entry name" value="AAA"/>
    <property type="match status" value="1"/>
</dbReference>
<proteinExistence type="predicted"/>
<dbReference type="PANTHER" id="PTHR32071:SF57">
    <property type="entry name" value="C4-DICARBOXYLATE TRANSPORT TRANSCRIPTIONAL REGULATORY PROTEIN DCTD"/>
    <property type="match status" value="1"/>
</dbReference>
<keyword evidence="16" id="KW-1185">Reference proteome</keyword>
<comment type="caution">
    <text evidence="15">The sequence shown here is derived from an EMBL/GenBank/DDBJ whole genome shotgun (WGS) entry which is preliminary data.</text>
</comment>
<dbReference type="PROSITE" id="PS00676">
    <property type="entry name" value="SIGMA54_INTERACT_2"/>
    <property type="match status" value="1"/>
</dbReference>
<dbReference type="PROSITE" id="PS00675">
    <property type="entry name" value="SIGMA54_INTERACT_1"/>
    <property type="match status" value="1"/>
</dbReference>
<dbReference type="InterPro" id="IPR001789">
    <property type="entry name" value="Sig_transdc_resp-reg_receiver"/>
</dbReference>
<evidence type="ECO:0000256" key="2">
    <source>
        <dbReference type="ARBA" id="ARBA00011135"/>
    </source>
</evidence>
<keyword evidence="7" id="KW-0902">Two-component regulatory system</keyword>
<keyword evidence="11" id="KW-0804">Transcription</keyword>
<evidence type="ECO:0000256" key="11">
    <source>
        <dbReference type="ARBA" id="ARBA00023163"/>
    </source>
</evidence>
<sequence>MTAPATTPAATTPAAAPPAAVFVVDDDADHLAALADLIGAAGYRATAFTDAESALQAARATPPDAVITDLRMPGMDGLALTSALGEAGLAVPVIMLTGHGDVAHAVRAMRAGAEDFLEKPYDAAHLLAVLARTLRAKAAQSELTRLQALVQAQEAHRLLGESSGMERLRARIAALAPLDVDVVVTGETGTGKELVARALHDQSPRAAAPYVAVNCAALPEAMVESLMFGHADGAFPGAGAAKPGKIEAAHGGTLVLDEVEAMAPAVQAKLLRALQERQVERLGENRLRSVDIRVIATSKADLATLVRQGDFRADLYWRLAGATVETEPLRAMGHDIVLIFTHYAQLAARRYGRPDPEVGFSLRKSLLARPWPGNVRELKAAAEAHALGLAPLAQPSETPGAAPAGGSLPDRVAAFEAREIRAALERFRGNTDLAAKALGLPRRTLNDKMNRYGLRD</sequence>
<dbReference type="InterPro" id="IPR003593">
    <property type="entry name" value="AAA+_ATPase"/>
</dbReference>
<comment type="function">
    <text evidence="1">Required for activation of most nif operons, which are directly involved in nitrogen fixation.</text>
</comment>
<dbReference type="PROSITE" id="PS50045">
    <property type="entry name" value="SIGMA54_INTERACT_4"/>
    <property type="match status" value="1"/>
</dbReference>
<dbReference type="InterPro" id="IPR011006">
    <property type="entry name" value="CheY-like_superfamily"/>
</dbReference>
<feature type="modified residue" description="4-aspartylphosphate" evidence="12">
    <location>
        <position position="69"/>
    </location>
</feature>
<dbReference type="Gene3D" id="3.40.50.2300">
    <property type="match status" value="1"/>
</dbReference>
<dbReference type="FunFam" id="3.40.50.300:FF:000006">
    <property type="entry name" value="DNA-binding transcriptional regulator NtrC"/>
    <property type="match status" value="1"/>
</dbReference>
<evidence type="ECO:0000313" key="15">
    <source>
        <dbReference type="EMBL" id="THD84785.1"/>
    </source>
</evidence>
<dbReference type="PRINTS" id="PR01590">
    <property type="entry name" value="HTHFIS"/>
</dbReference>
<evidence type="ECO:0000256" key="7">
    <source>
        <dbReference type="ARBA" id="ARBA00023012"/>
    </source>
</evidence>
<dbReference type="SUPFAM" id="SSF52540">
    <property type="entry name" value="P-loop containing nucleoside triphosphate hydrolases"/>
    <property type="match status" value="1"/>
</dbReference>
<name>A0A4S3MSG1_9RHOB</name>
<dbReference type="FunFam" id="3.40.50.2300:FF:000018">
    <property type="entry name" value="DNA-binding transcriptional regulator NtrC"/>
    <property type="match status" value="1"/>
</dbReference>
<keyword evidence="9" id="KW-0238">DNA-binding</keyword>
<dbReference type="RefSeq" id="WP_136393164.1">
    <property type="nucleotide sequence ID" value="NZ_SSND01000001.1"/>
</dbReference>
<dbReference type="PROSITE" id="PS00688">
    <property type="entry name" value="SIGMA54_INTERACT_3"/>
    <property type="match status" value="1"/>
</dbReference>
<dbReference type="InterPro" id="IPR002197">
    <property type="entry name" value="HTH_Fis"/>
</dbReference>
<accession>A0A4S3MSG1</accession>
<dbReference type="InterPro" id="IPR009057">
    <property type="entry name" value="Homeodomain-like_sf"/>
</dbReference>
<dbReference type="Gene3D" id="3.40.50.300">
    <property type="entry name" value="P-loop containing nucleotide triphosphate hydrolases"/>
    <property type="match status" value="1"/>
</dbReference>
<dbReference type="SUPFAM" id="SSF52172">
    <property type="entry name" value="CheY-like"/>
    <property type="match status" value="1"/>
</dbReference>
<dbReference type="Gene3D" id="1.10.10.60">
    <property type="entry name" value="Homeodomain-like"/>
    <property type="match status" value="1"/>
</dbReference>
<dbReference type="GO" id="GO:0005524">
    <property type="term" value="F:ATP binding"/>
    <property type="evidence" value="ECO:0007669"/>
    <property type="project" value="UniProtKB-KW"/>
</dbReference>
<dbReference type="InterPro" id="IPR025943">
    <property type="entry name" value="Sigma_54_int_dom_ATP-bd_2"/>
</dbReference>
<evidence type="ECO:0000256" key="6">
    <source>
        <dbReference type="ARBA" id="ARBA00022840"/>
    </source>
</evidence>
<evidence type="ECO:0000259" key="14">
    <source>
        <dbReference type="PROSITE" id="PS50110"/>
    </source>
</evidence>
<dbReference type="InterPro" id="IPR025944">
    <property type="entry name" value="Sigma_54_int_dom_CS"/>
</dbReference>
<dbReference type="InterPro" id="IPR058031">
    <property type="entry name" value="AAA_lid_NorR"/>
</dbReference>
<dbReference type="GO" id="GO:0000160">
    <property type="term" value="P:phosphorelay signal transduction system"/>
    <property type="evidence" value="ECO:0007669"/>
    <property type="project" value="UniProtKB-KW"/>
</dbReference>
<dbReference type="InterPro" id="IPR002078">
    <property type="entry name" value="Sigma_54_int"/>
</dbReference>
<protein>
    <recommendedName>
        <fullName evidence="3">Nif-specific regulatory protein</fullName>
    </recommendedName>
</protein>
<dbReference type="GO" id="GO:0006355">
    <property type="term" value="P:regulation of DNA-templated transcription"/>
    <property type="evidence" value="ECO:0007669"/>
    <property type="project" value="InterPro"/>
</dbReference>
<feature type="domain" description="Sigma-54 factor interaction" evidence="13">
    <location>
        <begin position="158"/>
        <end position="387"/>
    </location>
</feature>
<evidence type="ECO:0000313" key="16">
    <source>
        <dbReference type="Proteomes" id="UP000309450"/>
    </source>
</evidence>
<dbReference type="Pfam" id="PF00158">
    <property type="entry name" value="Sigma54_activat"/>
    <property type="match status" value="1"/>
</dbReference>
<dbReference type="Pfam" id="PF00072">
    <property type="entry name" value="Response_reg"/>
    <property type="match status" value="1"/>
</dbReference>
<evidence type="ECO:0000256" key="12">
    <source>
        <dbReference type="PROSITE-ProRule" id="PRU00169"/>
    </source>
</evidence>
<dbReference type="Pfam" id="PF02954">
    <property type="entry name" value="HTH_8"/>
    <property type="match status" value="1"/>
</dbReference>
<keyword evidence="4 12" id="KW-0597">Phosphoprotein</keyword>
<gene>
    <name evidence="15" type="ORF">E7811_03390</name>
</gene>
<dbReference type="Proteomes" id="UP000309450">
    <property type="component" value="Unassembled WGS sequence"/>
</dbReference>
<evidence type="ECO:0000256" key="8">
    <source>
        <dbReference type="ARBA" id="ARBA00023015"/>
    </source>
</evidence>
<evidence type="ECO:0000256" key="5">
    <source>
        <dbReference type="ARBA" id="ARBA00022741"/>
    </source>
</evidence>
<dbReference type="PROSITE" id="PS50110">
    <property type="entry name" value="RESPONSE_REGULATORY"/>
    <property type="match status" value="1"/>
</dbReference>
<reference evidence="15 16" key="1">
    <citation type="submission" date="2019-04" db="EMBL/GenBank/DDBJ databases">
        <title>Draft genome sequence of Gemmobacter aestuarii sp. nov.</title>
        <authorList>
            <person name="Hameed A."/>
            <person name="Lin S.-Y."/>
            <person name="Shahina M."/>
            <person name="Lai W.-A."/>
            <person name="Young C.-C."/>
        </authorList>
    </citation>
    <scope>NUCLEOTIDE SEQUENCE [LARGE SCALE GENOMIC DNA]</scope>
    <source>
        <strain evidence="15 16">CC-PW-75</strain>
    </source>
</reference>
<dbReference type="OrthoDB" id="9802388at2"/>
<keyword evidence="5" id="KW-0547">Nucleotide-binding</keyword>